<reference evidence="3" key="1">
    <citation type="submission" date="2021-01" db="EMBL/GenBank/DDBJ databases">
        <title>Whole genome shotgun sequence of Spirilliplanes yamanashiensis NBRC 15828.</title>
        <authorList>
            <person name="Komaki H."/>
            <person name="Tamura T."/>
        </authorList>
    </citation>
    <scope>NUCLEOTIDE SEQUENCE</scope>
    <source>
        <strain evidence="3">NBRC 15828</strain>
    </source>
</reference>
<gene>
    <name evidence="3" type="ORF">Sya03_17040</name>
</gene>
<feature type="region of interest" description="Disordered" evidence="1">
    <location>
        <begin position="335"/>
        <end position="377"/>
    </location>
</feature>
<keyword evidence="2" id="KW-0472">Membrane</keyword>
<evidence type="ECO:0000313" key="4">
    <source>
        <dbReference type="Proteomes" id="UP000652013"/>
    </source>
</evidence>
<sequence>MSGTVEDRRGRVRSALAALVVVALLVPTGMLFLQLRQATADDLDQSRGERDAITYITRLMPLLTALTDVQSTALQGRGATSPALDQAVAAVTEADQQLGADLGTRERWAGLRRTITGLAEAPAGDPAQTLQAHLESTDLLLALFDAVRDNSGLDRDPDSDISHLQQAVAVDLPEAIVYGTRASDLALVLPNLPSGIVKTQVGTGLAAATAGTELAVNRLTDNLQRAVDDTASRTLSSSLLGALDRFRRGVEALVQATAAPTPSAAALTAARGDLTQGLNGLSGTILTETGQLLRTRIDDLENDRLTQYAVAGGAVLLALLGLVILFARRRRTAIPAPARPRGSGSPDGRPDELRADLLAAYTADGDPTRRERSGALR</sequence>
<keyword evidence="2" id="KW-0812">Transmembrane</keyword>
<accession>A0A8J4DHQ8</accession>
<keyword evidence="2" id="KW-1133">Transmembrane helix</keyword>
<feature type="transmembrane region" description="Helical" evidence="2">
    <location>
        <begin position="308"/>
        <end position="327"/>
    </location>
</feature>
<feature type="transmembrane region" description="Helical" evidence="2">
    <location>
        <begin position="12"/>
        <end position="33"/>
    </location>
</feature>
<keyword evidence="4" id="KW-1185">Reference proteome</keyword>
<comment type="caution">
    <text evidence="3">The sequence shown here is derived from an EMBL/GenBank/DDBJ whole genome shotgun (WGS) entry which is preliminary data.</text>
</comment>
<organism evidence="3 4">
    <name type="scientific">Spirilliplanes yamanashiensis</name>
    <dbReference type="NCBI Taxonomy" id="42233"/>
    <lineage>
        <taxon>Bacteria</taxon>
        <taxon>Bacillati</taxon>
        <taxon>Actinomycetota</taxon>
        <taxon>Actinomycetes</taxon>
        <taxon>Micromonosporales</taxon>
        <taxon>Micromonosporaceae</taxon>
        <taxon>Spirilliplanes</taxon>
    </lineage>
</organism>
<evidence type="ECO:0000313" key="3">
    <source>
        <dbReference type="EMBL" id="GIJ02352.1"/>
    </source>
</evidence>
<dbReference type="Proteomes" id="UP000652013">
    <property type="component" value="Unassembled WGS sequence"/>
</dbReference>
<feature type="compositionally biased region" description="Basic and acidic residues" evidence="1">
    <location>
        <begin position="366"/>
        <end position="377"/>
    </location>
</feature>
<evidence type="ECO:0000256" key="2">
    <source>
        <dbReference type="SAM" id="Phobius"/>
    </source>
</evidence>
<name>A0A8J4DHQ8_9ACTN</name>
<dbReference type="EMBL" id="BOOY01000008">
    <property type="protein sequence ID" value="GIJ02352.1"/>
    <property type="molecule type" value="Genomic_DNA"/>
</dbReference>
<evidence type="ECO:0000256" key="1">
    <source>
        <dbReference type="SAM" id="MobiDB-lite"/>
    </source>
</evidence>
<protein>
    <submittedName>
        <fullName evidence="3">Uncharacterized protein</fullName>
    </submittedName>
</protein>
<dbReference type="AlphaFoldDB" id="A0A8J4DHQ8"/>
<proteinExistence type="predicted"/>
<dbReference type="RefSeq" id="WP_203937631.1">
    <property type="nucleotide sequence ID" value="NZ_BAAAGJ010000012.1"/>
</dbReference>